<dbReference type="Pfam" id="PF06271">
    <property type="entry name" value="RDD"/>
    <property type="match status" value="1"/>
</dbReference>
<comment type="subcellular location">
    <subcellularLocation>
        <location evidence="1">Membrane</location>
        <topology evidence="1">Multi-pass membrane protein</topology>
    </subcellularLocation>
</comment>
<dbReference type="RefSeq" id="WP_188668219.1">
    <property type="nucleotide sequence ID" value="NZ_BMJI01000011.1"/>
</dbReference>
<protein>
    <submittedName>
        <fullName evidence="7">Membrane protein</fullName>
    </submittedName>
</protein>
<proteinExistence type="predicted"/>
<reference evidence="8" key="1">
    <citation type="journal article" date="2019" name="Int. J. Syst. Evol. Microbiol.">
        <title>The Global Catalogue of Microorganisms (GCM) 10K type strain sequencing project: providing services to taxonomists for standard genome sequencing and annotation.</title>
        <authorList>
            <consortium name="The Broad Institute Genomics Platform"/>
            <consortium name="The Broad Institute Genome Sequencing Center for Infectious Disease"/>
            <person name="Wu L."/>
            <person name="Ma J."/>
        </authorList>
    </citation>
    <scope>NUCLEOTIDE SEQUENCE [LARGE SCALE GENOMIC DNA]</scope>
    <source>
        <strain evidence="8">CGMCC 1.15480</strain>
    </source>
</reference>
<keyword evidence="3 5" id="KW-1133">Transmembrane helix</keyword>
<keyword evidence="8" id="KW-1185">Reference proteome</keyword>
<evidence type="ECO:0000256" key="1">
    <source>
        <dbReference type="ARBA" id="ARBA00004141"/>
    </source>
</evidence>
<evidence type="ECO:0000256" key="4">
    <source>
        <dbReference type="ARBA" id="ARBA00023136"/>
    </source>
</evidence>
<evidence type="ECO:0000259" key="6">
    <source>
        <dbReference type="Pfam" id="PF06271"/>
    </source>
</evidence>
<evidence type="ECO:0000256" key="3">
    <source>
        <dbReference type="ARBA" id="ARBA00022989"/>
    </source>
</evidence>
<feature type="transmembrane region" description="Helical" evidence="5">
    <location>
        <begin position="24"/>
        <end position="44"/>
    </location>
</feature>
<feature type="transmembrane region" description="Helical" evidence="5">
    <location>
        <begin position="56"/>
        <end position="75"/>
    </location>
</feature>
<feature type="transmembrane region" description="Helical" evidence="5">
    <location>
        <begin position="106"/>
        <end position="131"/>
    </location>
</feature>
<dbReference type="EMBL" id="BMJI01000011">
    <property type="protein sequence ID" value="GGC92776.1"/>
    <property type="molecule type" value="Genomic_DNA"/>
</dbReference>
<evidence type="ECO:0000313" key="7">
    <source>
        <dbReference type="EMBL" id="GGC92776.1"/>
    </source>
</evidence>
<gene>
    <name evidence="7" type="ORF">GCM10011512_19820</name>
</gene>
<evidence type="ECO:0000256" key="5">
    <source>
        <dbReference type="SAM" id="Phobius"/>
    </source>
</evidence>
<evidence type="ECO:0000256" key="2">
    <source>
        <dbReference type="ARBA" id="ARBA00022692"/>
    </source>
</evidence>
<dbReference type="PANTHER" id="PTHR38480">
    <property type="entry name" value="SLR0254 PROTEIN"/>
    <property type="match status" value="1"/>
</dbReference>
<dbReference type="Proteomes" id="UP000597761">
    <property type="component" value="Unassembled WGS sequence"/>
</dbReference>
<name>A0ABQ1P9K2_9MICC</name>
<organism evidence="7 8">
    <name type="scientific">Tersicoccus solisilvae</name>
    <dbReference type="NCBI Taxonomy" id="1882339"/>
    <lineage>
        <taxon>Bacteria</taxon>
        <taxon>Bacillati</taxon>
        <taxon>Actinomycetota</taxon>
        <taxon>Actinomycetes</taxon>
        <taxon>Micrococcales</taxon>
        <taxon>Micrococcaceae</taxon>
        <taxon>Tersicoccus</taxon>
    </lineage>
</organism>
<evidence type="ECO:0000313" key="8">
    <source>
        <dbReference type="Proteomes" id="UP000597761"/>
    </source>
</evidence>
<keyword evidence="4 5" id="KW-0472">Membrane</keyword>
<feature type="domain" description="RDD" evidence="6">
    <location>
        <begin position="17"/>
        <end position="144"/>
    </location>
</feature>
<dbReference type="InterPro" id="IPR010432">
    <property type="entry name" value="RDD"/>
</dbReference>
<accession>A0ABQ1P9K2</accession>
<sequence>MTSIVSGEAVVLELRPATFASRGAGLLIDVLAQIVLLVALLLLVAPAAQGMDPAAARILILGLVILVLVIAPITVETLSRGRSLGKLALGLRIVRDDGGSIRFRHAVIRGLLAVVEILMTAGSLALLVSLVNERSKRLGDMVAGTYSVRERVPTRHRPLAETPPALAGWAELADLGRLPDSLARRVRQFQQNLLRLSPESRQRLGAALAAEAAVVVAPAPPPGTPPEDFLAAVMSERRRRDTNRLRAARERAETRATALHRLPY</sequence>
<keyword evidence="2 5" id="KW-0812">Transmembrane</keyword>
<comment type="caution">
    <text evidence="7">The sequence shown here is derived from an EMBL/GenBank/DDBJ whole genome shotgun (WGS) entry which is preliminary data.</text>
</comment>
<dbReference type="PANTHER" id="PTHR38480:SF1">
    <property type="entry name" value="SLR0254 PROTEIN"/>
    <property type="match status" value="1"/>
</dbReference>